<dbReference type="Proteomes" id="UP000236728">
    <property type="component" value="Unassembled WGS sequence"/>
</dbReference>
<dbReference type="OrthoDB" id="97893at2"/>
<evidence type="ECO:0000313" key="6">
    <source>
        <dbReference type="EMBL" id="SEG18919.1"/>
    </source>
</evidence>
<accession>A0A1H5Y4D5</accession>
<dbReference type="InterPro" id="IPR008969">
    <property type="entry name" value="CarboxyPept-like_regulatory"/>
</dbReference>
<feature type="signal peptide" evidence="4">
    <location>
        <begin position="1"/>
        <end position="22"/>
    </location>
</feature>
<evidence type="ECO:0000313" key="7">
    <source>
        <dbReference type="Proteomes" id="UP000236728"/>
    </source>
</evidence>
<dbReference type="PROSITE" id="PS51257">
    <property type="entry name" value="PROKAR_LIPOPROTEIN"/>
    <property type="match status" value="1"/>
</dbReference>
<dbReference type="GO" id="GO:0004180">
    <property type="term" value="F:carboxypeptidase activity"/>
    <property type="evidence" value="ECO:0007669"/>
    <property type="project" value="UniProtKB-KW"/>
</dbReference>
<dbReference type="Pfam" id="PF25183">
    <property type="entry name" value="OMP_b-brl_4"/>
    <property type="match status" value="1"/>
</dbReference>
<dbReference type="Gene3D" id="2.40.170.20">
    <property type="entry name" value="TonB-dependent receptor, beta-barrel domain"/>
    <property type="match status" value="1"/>
</dbReference>
<name>A0A1H5Y4D5_9BACT</name>
<protein>
    <submittedName>
        <fullName evidence="6">Carboxypeptidase regulatory-like domain-containing protein</fullName>
    </submittedName>
</protein>
<sequence length="1254" mass="135818">MRLLWRISTLFIGLLACGLASAQNATTSLRGTVTDSTGAVIPGATVKLADPAIGYATTIKSDGRGEYSFQQLTPGNYTVSFEAQGFSEYQVKTVLQVSLPATVNAKMQVGAAGVVVEVQTTDAGVNTTDASMGNVLNNEAVMQLPSEARQPESLLALQPGVLFIGGSDSTESRNGVVSGARADQTNITLDGVDDNDQVFPSAFTGVLKTPLDSLEEFRVTTSNANVDEGRSSGGQVNLQTRSGTNTIHGAVYEYNRSSIGDANDWIYKNSEIQSGLANRPTNLIYNVFGGRIGGPILKDKLFLFANYEGERQRQPNTSSRVVPTTSYRAGNVIYPDVNGNLVTLSKAQIAGMDQNCTTNGTCPQGPGDNPSVLALFNGSYPTPNTILGGDGYNTATYTFATSVPSINNVYLARIDFNPNDNHRFFVRGSFQSLASSFAPYYPGQPASKKDTDNSRGLTGSYTWQIAPNKTNNLRYGYVRQSYASTGVGKGSYVNLRTIDLPEDNTRSSNTLVPMHNIIDDYTYTKGRHTIQVGVNYRHFQYGNNSTGISYDSATANVYWMVNSGIADTGSSFDPVVYGHPDVNPNFTSNYDFAISDIAGLVNEETDHYNYHLSSDGKTGTLLATGAPVALTYRSNEFEWYAQDAFKPVPNMTITLGVRHTIQQTPYEIYGQQVQPTINMHQWFMTRGQQAAMGNSVQPDISFAPSGQARGGKPLYPMAWNNFAPRFAIAYSPNASEGLMHAIFGGAGKSSIRAGFGMYYDHFGQGLVANYSRTGSYSLNTSLTNPASVLTPDTSPRYTGLHNLPGLVGTPTASISYPQTPSDDPYTTGFAITNGLDDGLKTPYSYAMNLSWQRELKGGFQIETAYVGRLGRHLIQSMDFAQPLNLVDPKSGMDYYTAGTILSKQVDAGATTVAAIPYFEDLFPDAAGLDTAGDGAVGNSATQNIYNDVWQYSRGNETAALDDMDIYCYPGCGGKIGRYWPLQYSSLYVTSTNGTSNYNAGQFILKHNATHGFQFDVSYTISKSLDIGSDSESNVDGSGNAYGFILDAWHPRKNYAVSDFDTRQLITADYVLALPFGHGRAFGGSSSKLVDAFLGGWTLAGLIRASSGLPFGLYDGDGWSTNWEWESAMVQTGPIKMRLHQNTNGAPQVFDDPLVARANLRDPYPGEAGQRNHFRGQGYYTWDSGLHKQFSVTEKLKVQMAWEVFNVTNSVRFDAHQIDSGSTDGTQMGVYGATFAGSGGNQMARRMQLSGRIEF</sequence>
<gene>
    <name evidence="6" type="ORF">SAMN05421819_2121</name>
</gene>
<dbReference type="InterPro" id="IPR036942">
    <property type="entry name" value="Beta-barrel_TonB_sf"/>
</dbReference>
<evidence type="ECO:0000256" key="4">
    <source>
        <dbReference type="SAM" id="SignalP"/>
    </source>
</evidence>
<proteinExistence type="predicted"/>
<evidence type="ECO:0000259" key="5">
    <source>
        <dbReference type="Pfam" id="PF25183"/>
    </source>
</evidence>
<keyword evidence="6" id="KW-0121">Carboxypeptidase</keyword>
<dbReference type="Gene3D" id="2.60.40.1120">
    <property type="entry name" value="Carboxypeptidase-like, regulatory domain"/>
    <property type="match status" value="1"/>
</dbReference>
<dbReference type="SUPFAM" id="SSF49464">
    <property type="entry name" value="Carboxypeptidase regulatory domain-like"/>
    <property type="match status" value="1"/>
</dbReference>
<keyword evidence="3" id="KW-0998">Cell outer membrane</keyword>
<dbReference type="AlphaFoldDB" id="A0A1H5Y4D5"/>
<feature type="domain" description="TonB-dependent transporter Oar-like beta-barrel" evidence="5">
    <location>
        <begin position="240"/>
        <end position="1247"/>
    </location>
</feature>
<evidence type="ECO:0000256" key="1">
    <source>
        <dbReference type="ARBA" id="ARBA00004442"/>
    </source>
</evidence>
<comment type="subcellular location">
    <subcellularLocation>
        <location evidence="1">Cell outer membrane</location>
    </subcellularLocation>
</comment>
<dbReference type="SUPFAM" id="SSF56935">
    <property type="entry name" value="Porins"/>
    <property type="match status" value="1"/>
</dbReference>
<dbReference type="InterPro" id="IPR057601">
    <property type="entry name" value="Oar-like_b-barrel"/>
</dbReference>
<organism evidence="6 7">
    <name type="scientific">Bryocella elongata</name>
    <dbReference type="NCBI Taxonomy" id="863522"/>
    <lineage>
        <taxon>Bacteria</taxon>
        <taxon>Pseudomonadati</taxon>
        <taxon>Acidobacteriota</taxon>
        <taxon>Terriglobia</taxon>
        <taxon>Terriglobales</taxon>
        <taxon>Acidobacteriaceae</taxon>
        <taxon>Bryocella</taxon>
    </lineage>
</organism>
<dbReference type="GO" id="GO:0009279">
    <property type="term" value="C:cell outer membrane"/>
    <property type="evidence" value="ECO:0007669"/>
    <property type="project" value="UniProtKB-SubCell"/>
</dbReference>
<keyword evidence="6" id="KW-0645">Protease</keyword>
<reference evidence="6 7" key="1">
    <citation type="submission" date="2016-10" db="EMBL/GenBank/DDBJ databases">
        <authorList>
            <person name="de Groot N.N."/>
        </authorList>
    </citation>
    <scope>NUCLEOTIDE SEQUENCE [LARGE SCALE GENOMIC DNA]</scope>
    <source>
        <strain evidence="6 7">DSM 22489</strain>
    </source>
</reference>
<evidence type="ECO:0000256" key="3">
    <source>
        <dbReference type="ARBA" id="ARBA00023237"/>
    </source>
</evidence>
<dbReference type="RefSeq" id="WP_160115098.1">
    <property type="nucleotide sequence ID" value="NZ_FNVA01000003.1"/>
</dbReference>
<keyword evidence="2" id="KW-0472">Membrane</keyword>
<dbReference type="EMBL" id="FNVA01000003">
    <property type="protein sequence ID" value="SEG18919.1"/>
    <property type="molecule type" value="Genomic_DNA"/>
</dbReference>
<evidence type="ECO:0000256" key="2">
    <source>
        <dbReference type="ARBA" id="ARBA00023136"/>
    </source>
</evidence>
<dbReference type="Pfam" id="PF13620">
    <property type="entry name" value="CarboxypepD_reg"/>
    <property type="match status" value="1"/>
</dbReference>
<keyword evidence="7" id="KW-1185">Reference proteome</keyword>
<keyword evidence="4" id="KW-0732">Signal</keyword>
<keyword evidence="6" id="KW-0378">Hydrolase</keyword>
<feature type="chain" id="PRO_5009290148" evidence="4">
    <location>
        <begin position="23"/>
        <end position="1254"/>
    </location>
</feature>